<evidence type="ECO:0000259" key="3">
    <source>
        <dbReference type="Pfam" id="PF01648"/>
    </source>
</evidence>
<dbReference type="SUPFAM" id="SSF56214">
    <property type="entry name" value="4'-phosphopantetheinyl transferase"/>
    <property type="match status" value="2"/>
</dbReference>
<dbReference type="GO" id="GO:0019878">
    <property type="term" value="P:lysine biosynthetic process via aminoadipic acid"/>
    <property type="evidence" value="ECO:0007669"/>
    <property type="project" value="TreeGrafter"/>
</dbReference>
<dbReference type="STRING" id="706191.PANA_0565"/>
<organism evidence="4 5">
    <name type="scientific">Pantoea ananatis (strain LMG 20103)</name>
    <dbReference type="NCBI Taxonomy" id="706191"/>
    <lineage>
        <taxon>Bacteria</taxon>
        <taxon>Pseudomonadati</taxon>
        <taxon>Pseudomonadota</taxon>
        <taxon>Gammaproteobacteria</taxon>
        <taxon>Enterobacterales</taxon>
        <taxon>Erwiniaceae</taxon>
        <taxon>Pantoea</taxon>
    </lineage>
</organism>
<dbReference type="KEGG" id="pam:PANA_0565"/>
<dbReference type="GO" id="GO:0008897">
    <property type="term" value="F:holo-[acyl-carrier-protein] synthase activity"/>
    <property type="evidence" value="ECO:0007669"/>
    <property type="project" value="InterPro"/>
</dbReference>
<dbReference type="Proteomes" id="UP000001702">
    <property type="component" value="Chromosome"/>
</dbReference>
<evidence type="ECO:0000313" key="4">
    <source>
        <dbReference type="EMBL" id="ADD75732.1"/>
    </source>
</evidence>
<proteinExistence type="inferred from homology"/>
<dbReference type="Pfam" id="PF01648">
    <property type="entry name" value="ACPS"/>
    <property type="match status" value="1"/>
</dbReference>
<protein>
    <submittedName>
        <fullName evidence="4">AcpT</fullName>
    </submittedName>
</protein>
<sequence>MRLAALTPPSSSNAGTDMYQIFLGKISRLSAGALAPELKDRAPSGARRASWLAGRVMLSAAIAPVPAMQYGVNGKPAFPPEVQRGFSLSHSGDDIALLFSDESDVGCDIEVLRPRPNWPRLAEKLFSPGEQALIAAQPGGQQLAVFWRIWTIKEAIIKQRGESAWQMASIDSTAPSALSVSALQVGGLSLAVCTPTPFELSATTLRRLA</sequence>
<evidence type="ECO:0000313" key="5">
    <source>
        <dbReference type="Proteomes" id="UP000001702"/>
    </source>
</evidence>
<dbReference type="InterPro" id="IPR037143">
    <property type="entry name" value="4-PPantetheinyl_Trfase_dom_sf"/>
</dbReference>
<dbReference type="InterPro" id="IPR008278">
    <property type="entry name" value="4-PPantetheinyl_Trfase_dom"/>
</dbReference>
<dbReference type="eggNOG" id="COG2091">
    <property type="taxonomic scope" value="Bacteria"/>
</dbReference>
<evidence type="ECO:0000256" key="1">
    <source>
        <dbReference type="ARBA" id="ARBA00010990"/>
    </source>
</evidence>
<dbReference type="HOGENOM" id="CLU_119926_0_0_6"/>
<dbReference type="InterPro" id="IPR050559">
    <property type="entry name" value="P-Pant_transferase_sf"/>
</dbReference>
<evidence type="ECO:0000256" key="2">
    <source>
        <dbReference type="ARBA" id="ARBA00022679"/>
    </source>
</evidence>
<feature type="domain" description="4'-phosphopantetheinyl transferase" evidence="3">
    <location>
        <begin position="105"/>
        <end position="172"/>
    </location>
</feature>
<accession>D4GIY7</accession>
<comment type="similarity">
    <text evidence="1">Belongs to the P-Pant transferase superfamily. Gsp/Sfp/HetI/AcpT family.</text>
</comment>
<keyword evidence="5" id="KW-1185">Reference proteome</keyword>
<name>D4GIY7_PANAM</name>
<dbReference type="Gene3D" id="3.90.470.20">
    <property type="entry name" value="4'-phosphopantetheinyl transferase domain"/>
    <property type="match status" value="2"/>
</dbReference>
<keyword evidence="2" id="KW-0808">Transferase</keyword>
<dbReference type="PANTHER" id="PTHR12215:SF10">
    <property type="entry name" value="L-AMINOADIPATE-SEMIALDEHYDE DEHYDROGENASE-PHOSPHOPANTETHEINYL TRANSFERASE"/>
    <property type="match status" value="1"/>
</dbReference>
<dbReference type="GO" id="GO:0000287">
    <property type="term" value="F:magnesium ion binding"/>
    <property type="evidence" value="ECO:0007669"/>
    <property type="project" value="InterPro"/>
</dbReference>
<dbReference type="EMBL" id="CP001875">
    <property type="protein sequence ID" value="ADD75732.1"/>
    <property type="molecule type" value="Genomic_DNA"/>
</dbReference>
<dbReference type="AlphaFoldDB" id="D4GIY7"/>
<dbReference type="PANTHER" id="PTHR12215">
    <property type="entry name" value="PHOSPHOPANTETHEINE TRANSFERASE"/>
    <property type="match status" value="1"/>
</dbReference>
<gene>
    <name evidence="4" type="primary">acpT</name>
    <name evidence="4" type="ordered locus">PANA_0565</name>
</gene>
<dbReference type="NCBIfam" id="NF007676">
    <property type="entry name" value="PRK10351.1"/>
    <property type="match status" value="1"/>
</dbReference>
<reference evidence="4 5" key="1">
    <citation type="journal article" date="2010" name="J. Bacteriol.">
        <title>Genome sequence of Pantoea ananatis LMG20103, the causative agent of Eucalyptus blight and dieback.</title>
        <authorList>
            <person name="De Maayer P."/>
            <person name="Chan W.Y."/>
            <person name="Venter S.N."/>
            <person name="Toth I.K."/>
            <person name="Birch P.R."/>
            <person name="Joubert F."/>
            <person name="Coutinho T.A."/>
        </authorList>
    </citation>
    <scope>NUCLEOTIDE SEQUENCE [LARGE SCALE GENOMIC DNA]</scope>
    <source>
        <strain evidence="4 5">LMG 20103</strain>
    </source>
</reference>
<dbReference type="GO" id="GO:0005829">
    <property type="term" value="C:cytosol"/>
    <property type="evidence" value="ECO:0007669"/>
    <property type="project" value="TreeGrafter"/>
</dbReference>